<gene>
    <name evidence="1" type="ORF">GGX14DRAFT_296517</name>
</gene>
<evidence type="ECO:0000313" key="1">
    <source>
        <dbReference type="EMBL" id="KAJ7209775.1"/>
    </source>
</evidence>
<proteinExistence type="predicted"/>
<evidence type="ECO:0008006" key="3">
    <source>
        <dbReference type="Google" id="ProtNLM"/>
    </source>
</evidence>
<accession>A0AAD6YA96</accession>
<keyword evidence="2" id="KW-1185">Reference proteome</keyword>
<dbReference type="Proteomes" id="UP001219525">
    <property type="component" value="Unassembled WGS sequence"/>
</dbReference>
<dbReference type="AlphaFoldDB" id="A0AAD6YA96"/>
<reference evidence="1" key="1">
    <citation type="submission" date="2023-03" db="EMBL/GenBank/DDBJ databases">
        <title>Massive genome expansion in bonnet fungi (Mycena s.s.) driven by repeated elements and novel gene families across ecological guilds.</title>
        <authorList>
            <consortium name="Lawrence Berkeley National Laboratory"/>
            <person name="Harder C.B."/>
            <person name="Miyauchi S."/>
            <person name="Viragh M."/>
            <person name="Kuo A."/>
            <person name="Thoen E."/>
            <person name="Andreopoulos B."/>
            <person name="Lu D."/>
            <person name="Skrede I."/>
            <person name="Drula E."/>
            <person name="Henrissat B."/>
            <person name="Morin E."/>
            <person name="Kohler A."/>
            <person name="Barry K."/>
            <person name="LaButti K."/>
            <person name="Morin E."/>
            <person name="Salamov A."/>
            <person name="Lipzen A."/>
            <person name="Mereny Z."/>
            <person name="Hegedus B."/>
            <person name="Baldrian P."/>
            <person name="Stursova M."/>
            <person name="Weitz H."/>
            <person name="Taylor A."/>
            <person name="Grigoriev I.V."/>
            <person name="Nagy L.G."/>
            <person name="Martin F."/>
            <person name="Kauserud H."/>
        </authorList>
    </citation>
    <scope>NUCLEOTIDE SEQUENCE</scope>
    <source>
        <strain evidence="1">9144</strain>
    </source>
</reference>
<evidence type="ECO:0000313" key="2">
    <source>
        <dbReference type="Proteomes" id="UP001219525"/>
    </source>
</evidence>
<comment type="caution">
    <text evidence="1">The sequence shown here is derived from an EMBL/GenBank/DDBJ whole genome shotgun (WGS) entry which is preliminary data.</text>
</comment>
<organism evidence="1 2">
    <name type="scientific">Mycena pura</name>
    <dbReference type="NCBI Taxonomy" id="153505"/>
    <lineage>
        <taxon>Eukaryota</taxon>
        <taxon>Fungi</taxon>
        <taxon>Dikarya</taxon>
        <taxon>Basidiomycota</taxon>
        <taxon>Agaricomycotina</taxon>
        <taxon>Agaricomycetes</taxon>
        <taxon>Agaricomycetidae</taxon>
        <taxon>Agaricales</taxon>
        <taxon>Marasmiineae</taxon>
        <taxon>Mycenaceae</taxon>
        <taxon>Mycena</taxon>
    </lineage>
</organism>
<sequence>NLAALKNALDKAPKAILERSILEASQTDGRVARIFWDALVATDKSSKEKVARFETCRHCRQEFDTTKNKHDSCGWHYGPSTRNLVIDEAFWVEQYGPIDTKENRKEYPQSFFWDCCGLQLNSDGCLKTMHAPVTILKKKGRV</sequence>
<dbReference type="PANTHER" id="PTHR38167:SF1">
    <property type="entry name" value="C2H2-TYPE DOMAIN-CONTAINING PROTEIN"/>
    <property type="match status" value="1"/>
</dbReference>
<feature type="non-terminal residue" evidence="1">
    <location>
        <position position="142"/>
    </location>
</feature>
<name>A0AAD6YA96_9AGAR</name>
<feature type="non-terminal residue" evidence="1">
    <location>
        <position position="1"/>
    </location>
</feature>
<dbReference type="PANTHER" id="PTHR38167">
    <property type="entry name" value="C2H2-TYPE DOMAIN-CONTAINING PROTEIN"/>
    <property type="match status" value="1"/>
</dbReference>
<dbReference type="EMBL" id="JARJCW010000030">
    <property type="protein sequence ID" value="KAJ7209775.1"/>
    <property type="molecule type" value="Genomic_DNA"/>
</dbReference>
<protein>
    <recommendedName>
        <fullName evidence="3">C2H2-type domain-containing protein</fullName>
    </recommendedName>
</protein>